<dbReference type="CDD" id="cd01763">
    <property type="entry name" value="Ubl_SUMO_like"/>
    <property type="match status" value="1"/>
</dbReference>
<dbReference type="InterPro" id="IPR029071">
    <property type="entry name" value="Ubiquitin-like_domsf"/>
</dbReference>
<dbReference type="SUPFAM" id="SSF54236">
    <property type="entry name" value="Ubiquitin-like"/>
    <property type="match status" value="1"/>
</dbReference>
<keyword evidence="4" id="KW-1185">Reference proteome</keyword>
<evidence type="ECO:0000256" key="1">
    <source>
        <dbReference type="SAM" id="MobiDB-lite"/>
    </source>
</evidence>
<evidence type="ECO:0000313" key="3">
    <source>
        <dbReference type="EMBL" id="SMQ48692.1"/>
    </source>
</evidence>
<name>A0A1X7RMP2_ZYMT9</name>
<feature type="compositionally biased region" description="Polar residues" evidence="1">
    <location>
        <begin position="29"/>
        <end position="56"/>
    </location>
</feature>
<dbReference type="AlphaFoldDB" id="A0A1X7RMP2"/>
<evidence type="ECO:0000313" key="4">
    <source>
        <dbReference type="Proteomes" id="UP000215127"/>
    </source>
</evidence>
<reference evidence="3 4" key="1">
    <citation type="submission" date="2016-06" db="EMBL/GenBank/DDBJ databases">
        <authorList>
            <person name="Kjaerup R.B."/>
            <person name="Dalgaard T.S."/>
            <person name="Juul-Madsen H.R."/>
        </authorList>
    </citation>
    <scope>NUCLEOTIDE SEQUENCE [LARGE SCALE GENOMIC DNA]</scope>
</reference>
<dbReference type="PANTHER" id="PTHR10562">
    <property type="entry name" value="SMALL UBIQUITIN-RELATED MODIFIER"/>
    <property type="match status" value="1"/>
</dbReference>
<feature type="region of interest" description="Disordered" evidence="1">
    <location>
        <begin position="1"/>
        <end position="64"/>
    </location>
</feature>
<dbReference type="STRING" id="1276538.A0A1X7RMP2"/>
<dbReference type="Proteomes" id="UP000215127">
    <property type="component" value="Chromosome 3"/>
</dbReference>
<organism evidence="3 4">
    <name type="scientific">Zymoseptoria tritici (strain ST99CH_3D7)</name>
    <dbReference type="NCBI Taxonomy" id="1276538"/>
    <lineage>
        <taxon>Eukaryota</taxon>
        <taxon>Fungi</taxon>
        <taxon>Dikarya</taxon>
        <taxon>Ascomycota</taxon>
        <taxon>Pezizomycotina</taxon>
        <taxon>Dothideomycetes</taxon>
        <taxon>Dothideomycetidae</taxon>
        <taxon>Mycosphaerellales</taxon>
        <taxon>Mycosphaerellaceae</taxon>
        <taxon>Zymoseptoria</taxon>
    </lineage>
</organism>
<accession>A0A1X7RMP2</accession>
<gene>
    <name evidence="3" type="ORF">ZT3D7_G3842</name>
</gene>
<dbReference type="EMBL" id="LT853694">
    <property type="protein sequence ID" value="SMQ48692.1"/>
    <property type="molecule type" value="Genomic_DNA"/>
</dbReference>
<dbReference type="PROSITE" id="PS50053">
    <property type="entry name" value="UBIQUITIN_2"/>
    <property type="match status" value="1"/>
</dbReference>
<dbReference type="InterPro" id="IPR000626">
    <property type="entry name" value="Ubiquitin-like_dom"/>
</dbReference>
<protein>
    <recommendedName>
        <fullName evidence="2">Ubiquitin-like domain-containing protein</fullName>
    </recommendedName>
</protein>
<dbReference type="Pfam" id="PF11976">
    <property type="entry name" value="Rad60-SLD"/>
    <property type="match status" value="1"/>
</dbReference>
<feature type="compositionally biased region" description="Polar residues" evidence="1">
    <location>
        <begin position="1"/>
        <end position="13"/>
    </location>
</feature>
<dbReference type="Gene3D" id="3.10.20.90">
    <property type="entry name" value="Phosphatidylinositol 3-kinase Catalytic Subunit, Chain A, domain 1"/>
    <property type="match status" value="1"/>
</dbReference>
<proteinExistence type="predicted"/>
<feature type="domain" description="Ubiquitin-like" evidence="2">
    <location>
        <begin position="115"/>
        <end position="148"/>
    </location>
</feature>
<dbReference type="InterPro" id="IPR022617">
    <property type="entry name" value="Rad60/SUMO-like_dom"/>
</dbReference>
<sequence>MYAQPQISKTTSATRRRKSLMGPQPVPRRSSNLANVCGHGTTNKTTTAHQSKSLTAPATPHVEDPHQAGEDVPFIFISFRDFHGIHLQFLAEITTELGRAMSQFCARTKRTTAFFLYDGERIMSDNTPQDLGIVDGDIIDVFEDQIGG</sequence>
<evidence type="ECO:0000259" key="2">
    <source>
        <dbReference type="PROSITE" id="PS50053"/>
    </source>
</evidence>